<proteinExistence type="predicted"/>
<gene>
    <name evidence="1" type="ORF">AZE42_06556</name>
</gene>
<organism evidence="1 2">
    <name type="scientific">Rhizopogon vesiculosus</name>
    <dbReference type="NCBI Taxonomy" id="180088"/>
    <lineage>
        <taxon>Eukaryota</taxon>
        <taxon>Fungi</taxon>
        <taxon>Dikarya</taxon>
        <taxon>Basidiomycota</taxon>
        <taxon>Agaricomycotina</taxon>
        <taxon>Agaricomycetes</taxon>
        <taxon>Agaricomycetidae</taxon>
        <taxon>Boletales</taxon>
        <taxon>Suillineae</taxon>
        <taxon>Rhizopogonaceae</taxon>
        <taxon>Rhizopogon</taxon>
    </lineage>
</organism>
<sequence>MSQKVKKPKKSKGQAQGDIMVTLVPFNQLGAAFGVVSSAAPLKEQGVDAAWASESEPPILSWLRERRELGGTVSLGFIIQHPSTAATLGTGLAGKIGLAFRTNARRILVTALLENCHHTLENACAWMTFGEIE</sequence>
<evidence type="ECO:0000313" key="2">
    <source>
        <dbReference type="Proteomes" id="UP000183567"/>
    </source>
</evidence>
<accession>A0A1J8PLJ0</accession>
<dbReference type="AlphaFoldDB" id="A0A1J8PLJ0"/>
<reference evidence="1 2" key="1">
    <citation type="submission" date="2016-03" db="EMBL/GenBank/DDBJ databases">
        <title>Comparative genomics of the ectomycorrhizal sister species Rhizopogon vinicolor and Rhizopogon vesiculosus (Basidiomycota: Boletales) reveals a divergence of the mating type B locus.</title>
        <authorList>
            <person name="Mujic A.B."/>
            <person name="Kuo A."/>
            <person name="Tritt A."/>
            <person name="Lipzen A."/>
            <person name="Chen C."/>
            <person name="Johnson J."/>
            <person name="Sharma A."/>
            <person name="Barry K."/>
            <person name="Grigoriev I.V."/>
            <person name="Spatafora J.W."/>
        </authorList>
    </citation>
    <scope>NUCLEOTIDE SEQUENCE [LARGE SCALE GENOMIC DNA]</scope>
    <source>
        <strain evidence="1 2">AM-OR11-056</strain>
    </source>
</reference>
<protein>
    <submittedName>
        <fullName evidence="1">Uncharacterized protein</fullName>
    </submittedName>
</protein>
<name>A0A1J8PLJ0_9AGAM</name>
<dbReference type="Proteomes" id="UP000183567">
    <property type="component" value="Unassembled WGS sequence"/>
</dbReference>
<evidence type="ECO:0000313" key="1">
    <source>
        <dbReference type="EMBL" id="OJA09399.1"/>
    </source>
</evidence>
<comment type="caution">
    <text evidence="1">The sequence shown here is derived from an EMBL/GenBank/DDBJ whole genome shotgun (WGS) entry which is preliminary data.</text>
</comment>
<dbReference type="EMBL" id="LVVM01005944">
    <property type="protein sequence ID" value="OJA09399.1"/>
    <property type="molecule type" value="Genomic_DNA"/>
</dbReference>
<keyword evidence="2" id="KW-1185">Reference proteome</keyword>
<dbReference type="STRING" id="180088.A0A1J8PLJ0"/>
<dbReference type="OrthoDB" id="376357at2759"/>